<dbReference type="PANTHER" id="PTHR21231">
    <property type="entry name" value="XPA-BINDING PROTEIN 1-RELATED"/>
    <property type="match status" value="1"/>
</dbReference>
<evidence type="ECO:0000256" key="2">
    <source>
        <dbReference type="ARBA" id="ARBA00022741"/>
    </source>
</evidence>
<keyword evidence="8" id="KW-1185">Reference proteome</keyword>
<evidence type="ECO:0000256" key="6">
    <source>
        <dbReference type="SAM" id="MobiDB-lite"/>
    </source>
</evidence>
<sequence>MSLFGCVVVGPPGAGKSTMCAGLCRYHALSKRPVALVNLDPACEGEGLTTFAIDVRDFCSVDRAMAEQGLGANGALLFCMKELEQSTWLRDEVEKLAVDECFPYVIFDLPGQTELFTHDGSLRRILDDLKRTFDARLVAAHLVDVAHCGVPSHYVAACLLSLTAMLRLELPHINVLSKVDLADRYELAMNLEFFKDARELHRIVPFCGVRPRAPEPVAGDAAAGDAARYNERLQKLTGRICELVDDFGLVCYQPLDVSDGDSVARLVRMLDKANGHPAGVHAPAALVEDATDLFLLHKGGRPMPWDPESDDAKLDDRVRAFADADEAARAAPPRDRTYRTHAPRAPAASGGGEEDGAFSWYS</sequence>
<evidence type="ECO:0000256" key="1">
    <source>
        <dbReference type="ARBA" id="ARBA00005290"/>
    </source>
</evidence>
<feature type="region of interest" description="Disordered" evidence="6">
    <location>
        <begin position="324"/>
        <end position="362"/>
    </location>
</feature>
<comment type="subunit">
    <text evidence="5">Binds to RNA polymerase II (RNAPII).</text>
</comment>
<dbReference type="SUPFAM" id="SSF52540">
    <property type="entry name" value="P-loop containing nucleoside triphosphate hydrolases"/>
    <property type="match status" value="1"/>
</dbReference>
<comment type="similarity">
    <text evidence="1 5">Belongs to the GPN-loop GTPase family.</text>
</comment>
<protein>
    <recommendedName>
        <fullName evidence="5">GPN-loop GTPase 2</fullName>
    </recommendedName>
</protein>
<evidence type="ECO:0000256" key="5">
    <source>
        <dbReference type="RuleBase" id="RU365059"/>
    </source>
</evidence>
<dbReference type="EMBL" id="JBBJCI010000144">
    <property type="protein sequence ID" value="KAK7242412.1"/>
    <property type="molecule type" value="Genomic_DNA"/>
</dbReference>
<keyword evidence="3 5" id="KW-0378">Hydrolase</keyword>
<name>A0ABR1G1T3_AURAN</name>
<dbReference type="InterPro" id="IPR030231">
    <property type="entry name" value="Gpn2"/>
</dbReference>
<feature type="compositionally biased region" description="Basic and acidic residues" evidence="6">
    <location>
        <begin position="324"/>
        <end position="338"/>
    </location>
</feature>
<gene>
    <name evidence="7" type="ORF">SO694_00158016</name>
</gene>
<proteinExistence type="inferred from homology"/>
<keyword evidence="4 5" id="KW-0342">GTP-binding</keyword>
<dbReference type="Proteomes" id="UP001363151">
    <property type="component" value="Unassembled WGS sequence"/>
</dbReference>
<dbReference type="Pfam" id="PF03029">
    <property type="entry name" value="ATP_bind_1"/>
    <property type="match status" value="1"/>
</dbReference>
<dbReference type="Gene3D" id="3.40.50.300">
    <property type="entry name" value="P-loop containing nucleotide triphosphate hydrolases"/>
    <property type="match status" value="1"/>
</dbReference>
<evidence type="ECO:0000256" key="4">
    <source>
        <dbReference type="ARBA" id="ARBA00023134"/>
    </source>
</evidence>
<dbReference type="InterPro" id="IPR027417">
    <property type="entry name" value="P-loop_NTPase"/>
</dbReference>
<reference evidence="7 8" key="1">
    <citation type="submission" date="2024-03" db="EMBL/GenBank/DDBJ databases">
        <title>Aureococcus anophagefferens CCMP1851 and Kratosvirus quantuckense: Draft genome of a second virus-susceptible host strain in the model system.</title>
        <authorList>
            <person name="Chase E."/>
            <person name="Truchon A.R."/>
            <person name="Schepens W."/>
            <person name="Wilhelm S.W."/>
        </authorList>
    </citation>
    <scope>NUCLEOTIDE SEQUENCE [LARGE SCALE GENOMIC DNA]</scope>
    <source>
        <strain evidence="7 8">CCMP1851</strain>
    </source>
</reference>
<accession>A0ABR1G1T3</accession>
<dbReference type="InterPro" id="IPR004130">
    <property type="entry name" value="Gpn"/>
</dbReference>
<evidence type="ECO:0000313" key="7">
    <source>
        <dbReference type="EMBL" id="KAK7242412.1"/>
    </source>
</evidence>
<dbReference type="PANTHER" id="PTHR21231:SF3">
    <property type="entry name" value="GPN-LOOP GTPASE 2"/>
    <property type="match status" value="1"/>
</dbReference>
<evidence type="ECO:0000256" key="3">
    <source>
        <dbReference type="ARBA" id="ARBA00022801"/>
    </source>
</evidence>
<comment type="caution">
    <text evidence="7">The sequence shown here is derived from an EMBL/GenBank/DDBJ whole genome shotgun (WGS) entry which is preliminary data.</text>
</comment>
<keyword evidence="2 5" id="KW-0547">Nucleotide-binding</keyword>
<comment type="function">
    <text evidence="5">Small GTPase required for proper localization of RNA polymerase II and III (RNAPII and RNAPIII). May act at an RNAP assembly step prior to nuclear import.</text>
</comment>
<evidence type="ECO:0000313" key="8">
    <source>
        <dbReference type="Proteomes" id="UP001363151"/>
    </source>
</evidence>
<organism evidence="7 8">
    <name type="scientific">Aureococcus anophagefferens</name>
    <name type="common">Harmful bloom alga</name>
    <dbReference type="NCBI Taxonomy" id="44056"/>
    <lineage>
        <taxon>Eukaryota</taxon>
        <taxon>Sar</taxon>
        <taxon>Stramenopiles</taxon>
        <taxon>Ochrophyta</taxon>
        <taxon>Pelagophyceae</taxon>
        <taxon>Pelagomonadales</taxon>
        <taxon>Pelagomonadaceae</taxon>
        <taxon>Aureococcus</taxon>
    </lineage>
</organism>
<dbReference type="CDD" id="cd17871">
    <property type="entry name" value="GPN2"/>
    <property type="match status" value="1"/>
</dbReference>